<organism evidence="11 12">
    <name type="scientific">Tilletiopsis washingtonensis</name>
    <dbReference type="NCBI Taxonomy" id="58919"/>
    <lineage>
        <taxon>Eukaryota</taxon>
        <taxon>Fungi</taxon>
        <taxon>Dikarya</taxon>
        <taxon>Basidiomycota</taxon>
        <taxon>Ustilaginomycotina</taxon>
        <taxon>Exobasidiomycetes</taxon>
        <taxon>Entylomatales</taxon>
        <taxon>Entylomatales incertae sedis</taxon>
        <taxon>Tilletiopsis</taxon>
    </lineage>
</organism>
<dbReference type="EMBL" id="KZ819304">
    <property type="protein sequence ID" value="PWN95447.1"/>
    <property type="molecule type" value="Genomic_DNA"/>
</dbReference>
<keyword evidence="2" id="KW-0723">Serine/threonine-protein kinase</keyword>
<feature type="region of interest" description="Disordered" evidence="9">
    <location>
        <begin position="1"/>
        <end position="36"/>
    </location>
</feature>
<dbReference type="InterPro" id="IPR011009">
    <property type="entry name" value="Kinase-like_dom_sf"/>
</dbReference>
<name>A0A316Z0Z6_9BASI</name>
<keyword evidence="12" id="KW-1185">Reference proteome</keyword>
<dbReference type="Proteomes" id="UP000245946">
    <property type="component" value="Unassembled WGS sequence"/>
</dbReference>
<evidence type="ECO:0000313" key="11">
    <source>
        <dbReference type="EMBL" id="PWN95447.1"/>
    </source>
</evidence>
<evidence type="ECO:0000256" key="3">
    <source>
        <dbReference type="ARBA" id="ARBA00022679"/>
    </source>
</evidence>
<evidence type="ECO:0000256" key="4">
    <source>
        <dbReference type="ARBA" id="ARBA00022741"/>
    </source>
</evidence>
<evidence type="ECO:0000256" key="2">
    <source>
        <dbReference type="ARBA" id="ARBA00022527"/>
    </source>
</evidence>
<dbReference type="PANTHER" id="PTHR24419:SF18">
    <property type="entry name" value="SERINE_THREONINE-PROTEIN KINASE HASPIN"/>
    <property type="match status" value="1"/>
</dbReference>
<dbReference type="SUPFAM" id="SSF56112">
    <property type="entry name" value="Protein kinase-like (PK-like)"/>
    <property type="match status" value="1"/>
</dbReference>
<feature type="domain" description="Serine/threonine-protein kinase haspin C-terminal" evidence="10">
    <location>
        <begin position="314"/>
        <end position="401"/>
    </location>
</feature>
<sequence length="427" mass="45811">MGGASLSSELSSPPPPSSCPLAPSSPFAGPSAKLKEPSSTLSDLLRLCGQPRAADFSTLVSTLARPARGRGRPKTTADPRWRKVGEASYSEVFARGDKVVKIVPLRLASAAAAAAHAAEHDAEWPEESSVQDVGREIEIMRALHGIDGFVELESAHIATGPYAPALLSAWDEYASSKAGGSENVRPSVLPPTAHYALLLLSHAGQDLEGVRLPNWRAAAAVFWQVVGALGRAERAREFEHRDLHWGNVLVSFSEPSSPDNETTEPERTAASFVASLRSAEKSGVRATIIDVSLSRLLEPAADPPLVLAYDFADESIFTGEGDAQFDVYRAMRTLTQGRWEAWHPRTNVLWLHYLLDKLLHAKGLRRPPGARSAPATMSALARFRQAAQTDDDERAAYESLAAAAAQLARSLDAGGCGSARELLVWAC</sequence>
<evidence type="ECO:0000259" key="10">
    <source>
        <dbReference type="SMART" id="SM01331"/>
    </source>
</evidence>
<dbReference type="GO" id="GO:0005737">
    <property type="term" value="C:cytoplasm"/>
    <property type="evidence" value="ECO:0007669"/>
    <property type="project" value="TreeGrafter"/>
</dbReference>
<evidence type="ECO:0000256" key="6">
    <source>
        <dbReference type="ARBA" id="ARBA00022840"/>
    </source>
</evidence>
<dbReference type="Gene3D" id="3.30.200.20">
    <property type="entry name" value="Phosphorylase Kinase, domain 1"/>
    <property type="match status" value="1"/>
</dbReference>
<evidence type="ECO:0000313" key="12">
    <source>
        <dbReference type="Proteomes" id="UP000245946"/>
    </source>
</evidence>
<accession>A0A316Z0Z6</accession>
<dbReference type="EC" id="2.7.11.1" evidence="1"/>
<keyword evidence="4" id="KW-0547">Nucleotide-binding</keyword>
<dbReference type="OrthoDB" id="5327538at2759"/>
<evidence type="ECO:0000256" key="8">
    <source>
        <dbReference type="ARBA" id="ARBA00048679"/>
    </source>
</evidence>
<comment type="catalytic activity">
    <reaction evidence="8">
        <text>L-seryl-[protein] + ATP = O-phospho-L-seryl-[protein] + ADP + H(+)</text>
        <dbReference type="Rhea" id="RHEA:17989"/>
        <dbReference type="Rhea" id="RHEA-COMP:9863"/>
        <dbReference type="Rhea" id="RHEA-COMP:11604"/>
        <dbReference type="ChEBI" id="CHEBI:15378"/>
        <dbReference type="ChEBI" id="CHEBI:29999"/>
        <dbReference type="ChEBI" id="CHEBI:30616"/>
        <dbReference type="ChEBI" id="CHEBI:83421"/>
        <dbReference type="ChEBI" id="CHEBI:456216"/>
        <dbReference type="EC" id="2.7.11.1"/>
    </reaction>
</comment>
<dbReference type="GO" id="GO:0005634">
    <property type="term" value="C:nucleus"/>
    <property type="evidence" value="ECO:0007669"/>
    <property type="project" value="TreeGrafter"/>
</dbReference>
<evidence type="ECO:0000256" key="7">
    <source>
        <dbReference type="ARBA" id="ARBA00047899"/>
    </source>
</evidence>
<dbReference type="GO" id="GO:0005524">
    <property type="term" value="F:ATP binding"/>
    <property type="evidence" value="ECO:0007669"/>
    <property type="project" value="UniProtKB-KW"/>
</dbReference>
<dbReference type="RefSeq" id="XP_025595726.1">
    <property type="nucleotide sequence ID" value="XM_025739127.1"/>
</dbReference>
<dbReference type="PANTHER" id="PTHR24419">
    <property type="entry name" value="INTERLEUKIN-1 RECEPTOR-ASSOCIATED KINASE"/>
    <property type="match status" value="1"/>
</dbReference>
<dbReference type="STRING" id="58919.A0A316Z0Z6"/>
<protein>
    <recommendedName>
        <fullName evidence="1">non-specific serine/threonine protein kinase</fullName>
        <ecNumber evidence="1">2.7.11.1</ecNumber>
    </recommendedName>
</protein>
<dbReference type="GO" id="GO:0000278">
    <property type="term" value="P:mitotic cell cycle"/>
    <property type="evidence" value="ECO:0007669"/>
    <property type="project" value="TreeGrafter"/>
</dbReference>
<dbReference type="GO" id="GO:0072354">
    <property type="term" value="F:histone H3T3 kinase activity"/>
    <property type="evidence" value="ECO:0007669"/>
    <property type="project" value="TreeGrafter"/>
</dbReference>
<dbReference type="GO" id="GO:0035556">
    <property type="term" value="P:intracellular signal transduction"/>
    <property type="evidence" value="ECO:0007669"/>
    <property type="project" value="TreeGrafter"/>
</dbReference>
<feature type="compositionally biased region" description="Low complexity" evidence="9">
    <location>
        <begin position="1"/>
        <end position="11"/>
    </location>
</feature>
<dbReference type="AlphaFoldDB" id="A0A316Z0Z6"/>
<gene>
    <name evidence="11" type="ORF">FA09DRAFT_140505</name>
</gene>
<dbReference type="InterPro" id="IPR024604">
    <property type="entry name" value="GSG2_C"/>
</dbReference>
<evidence type="ECO:0000256" key="1">
    <source>
        <dbReference type="ARBA" id="ARBA00012513"/>
    </source>
</evidence>
<keyword evidence="5" id="KW-0418">Kinase</keyword>
<keyword evidence="3" id="KW-0808">Transferase</keyword>
<evidence type="ECO:0000256" key="9">
    <source>
        <dbReference type="SAM" id="MobiDB-lite"/>
    </source>
</evidence>
<dbReference type="SMART" id="SM01331">
    <property type="entry name" value="DUF3635"/>
    <property type="match status" value="1"/>
</dbReference>
<evidence type="ECO:0000256" key="5">
    <source>
        <dbReference type="ARBA" id="ARBA00022777"/>
    </source>
</evidence>
<dbReference type="Gene3D" id="1.10.510.10">
    <property type="entry name" value="Transferase(Phosphotransferase) domain 1"/>
    <property type="match status" value="1"/>
</dbReference>
<keyword evidence="6" id="KW-0067">ATP-binding</keyword>
<proteinExistence type="predicted"/>
<reference evidence="11 12" key="1">
    <citation type="journal article" date="2018" name="Mol. Biol. Evol.">
        <title>Broad Genomic Sampling Reveals a Smut Pathogenic Ancestry of the Fungal Clade Ustilaginomycotina.</title>
        <authorList>
            <person name="Kijpornyongpan T."/>
            <person name="Mondo S.J."/>
            <person name="Barry K."/>
            <person name="Sandor L."/>
            <person name="Lee J."/>
            <person name="Lipzen A."/>
            <person name="Pangilinan J."/>
            <person name="LaButti K."/>
            <person name="Hainaut M."/>
            <person name="Henrissat B."/>
            <person name="Grigoriev I.V."/>
            <person name="Spatafora J.W."/>
            <person name="Aime M.C."/>
        </authorList>
    </citation>
    <scope>NUCLEOTIDE SEQUENCE [LARGE SCALE GENOMIC DNA]</scope>
    <source>
        <strain evidence="11 12">MCA 4186</strain>
    </source>
</reference>
<dbReference type="GeneID" id="37266673"/>
<comment type="catalytic activity">
    <reaction evidence="7">
        <text>L-threonyl-[protein] + ATP = O-phospho-L-threonyl-[protein] + ADP + H(+)</text>
        <dbReference type="Rhea" id="RHEA:46608"/>
        <dbReference type="Rhea" id="RHEA-COMP:11060"/>
        <dbReference type="Rhea" id="RHEA-COMP:11605"/>
        <dbReference type="ChEBI" id="CHEBI:15378"/>
        <dbReference type="ChEBI" id="CHEBI:30013"/>
        <dbReference type="ChEBI" id="CHEBI:30616"/>
        <dbReference type="ChEBI" id="CHEBI:61977"/>
        <dbReference type="ChEBI" id="CHEBI:456216"/>
        <dbReference type="EC" id="2.7.11.1"/>
    </reaction>
</comment>
<dbReference type="Pfam" id="PF12330">
    <property type="entry name" value="Haspin_kinase"/>
    <property type="match status" value="1"/>
</dbReference>